<keyword evidence="3" id="KW-1185">Reference proteome</keyword>
<dbReference type="GO" id="GO:0000209">
    <property type="term" value="P:protein polyubiquitination"/>
    <property type="evidence" value="ECO:0007669"/>
    <property type="project" value="TreeGrafter"/>
</dbReference>
<dbReference type="SMART" id="SM01204">
    <property type="entry name" value="FIST_C"/>
    <property type="match status" value="1"/>
</dbReference>
<reference evidence="2 3" key="1">
    <citation type="submission" date="2023-12" db="EMBL/GenBank/DDBJ databases">
        <title>A high-quality genome assembly for Dillenia turbinata (Dilleniales).</title>
        <authorList>
            <person name="Chanderbali A."/>
        </authorList>
    </citation>
    <scope>NUCLEOTIDE SEQUENCE [LARGE SCALE GENOMIC DNA]</scope>
    <source>
        <strain evidence="2">LSX21</strain>
        <tissue evidence="2">Leaf</tissue>
    </source>
</reference>
<dbReference type="Proteomes" id="UP001370490">
    <property type="component" value="Unassembled WGS sequence"/>
</dbReference>
<evidence type="ECO:0000313" key="3">
    <source>
        <dbReference type="Proteomes" id="UP001370490"/>
    </source>
</evidence>
<organism evidence="2 3">
    <name type="scientific">Dillenia turbinata</name>
    <dbReference type="NCBI Taxonomy" id="194707"/>
    <lineage>
        <taxon>Eukaryota</taxon>
        <taxon>Viridiplantae</taxon>
        <taxon>Streptophyta</taxon>
        <taxon>Embryophyta</taxon>
        <taxon>Tracheophyta</taxon>
        <taxon>Spermatophyta</taxon>
        <taxon>Magnoliopsida</taxon>
        <taxon>eudicotyledons</taxon>
        <taxon>Gunneridae</taxon>
        <taxon>Pentapetalae</taxon>
        <taxon>Dilleniales</taxon>
        <taxon>Dilleniaceae</taxon>
        <taxon>Dillenia</taxon>
    </lineage>
</organism>
<dbReference type="EMBL" id="JBAMMX010000020">
    <property type="protein sequence ID" value="KAK6920508.1"/>
    <property type="molecule type" value="Genomic_DNA"/>
</dbReference>
<comment type="caution">
    <text evidence="2">The sequence shown here is derived from an EMBL/GenBank/DDBJ whole genome shotgun (WGS) entry which is preliminary data.</text>
</comment>
<name>A0AAN8Z4M7_9MAGN</name>
<proteinExistence type="predicted"/>
<sequence>MRTEDGNSSQFGFCEAMGGPFPRRKWLKSPGSNLWGIRNDGTVKAIGPVGVLNITAPNLILGKRDPIGRKKNLQPLGTVPILPLLPLYDRNKEPLHVLMGKWDLRGLQVLPPKTFPNCENIPLLTLGKSSFQGLVACESLSDEIRDYAMSTETVIVGDESGRFLHRSRDNSRNFSRKGSVDAVAMVFARDRQKPQGVGEIQFHIASSTGLSTVGSIYKAVSVRAQGKKSEISTWLTAKRDGIQEVLDGTTILNAINDEMENGIGCSDLYIGVTKRRKCSVGSEKVKMMTTLAFHEVQGGDESFLFVDGFGLKTGDTFRFYYSDPTTASTTCVAVFENLKRLKEDLNSRVSHCSRGVADEDHKKTVLGGMIFNCYGRGESFFGARNVDSSPFLDNFPGVPSTGTFSCGEIRRAPLSSYRQEDDQEDPAHCCLHVYTCVYLVMSYTPTLP</sequence>
<dbReference type="AlphaFoldDB" id="A0AAN8Z4M7"/>
<gene>
    <name evidence="2" type="ORF">RJ641_014186</name>
</gene>
<evidence type="ECO:0000259" key="1">
    <source>
        <dbReference type="SMART" id="SM01204"/>
    </source>
</evidence>
<dbReference type="PANTHER" id="PTHR14939">
    <property type="entry name" value="F-BOX ONLY PROTEIN 22"/>
    <property type="match status" value="1"/>
</dbReference>
<evidence type="ECO:0000313" key="2">
    <source>
        <dbReference type="EMBL" id="KAK6920508.1"/>
    </source>
</evidence>
<dbReference type="InterPro" id="IPR019494">
    <property type="entry name" value="FIST_C"/>
</dbReference>
<protein>
    <recommendedName>
        <fullName evidence="1">FIST C-domain domain-containing protein</fullName>
    </recommendedName>
</protein>
<dbReference type="PANTHER" id="PTHR14939:SF5">
    <property type="entry name" value="F-BOX ONLY PROTEIN 22"/>
    <property type="match status" value="1"/>
</dbReference>
<feature type="domain" description="FIST C-domain" evidence="1">
    <location>
        <begin position="251"/>
        <end position="412"/>
    </location>
</feature>
<accession>A0AAN8Z4M7</accession>
<dbReference type="GO" id="GO:0032436">
    <property type="term" value="P:positive regulation of proteasomal ubiquitin-dependent protein catabolic process"/>
    <property type="evidence" value="ECO:0007669"/>
    <property type="project" value="TreeGrafter"/>
</dbReference>